<keyword evidence="6" id="KW-1185">Reference proteome</keyword>
<gene>
    <name evidence="5" type="primary">efeO</name>
    <name evidence="5" type="ORF">QR721_05080</name>
</gene>
<dbReference type="Proteomes" id="UP001180087">
    <property type="component" value="Chromosome"/>
</dbReference>
<dbReference type="RefSeq" id="WP_348029373.1">
    <property type="nucleotide sequence ID" value="NZ_CP129113.1"/>
</dbReference>
<name>A0ABY9L138_9BACI</name>
<dbReference type="CDD" id="cd14656">
    <property type="entry name" value="Imelysin-like_EfeO"/>
    <property type="match status" value="1"/>
</dbReference>
<dbReference type="PROSITE" id="PS51257">
    <property type="entry name" value="PROKAR_LIPOPROTEIN"/>
    <property type="match status" value="1"/>
</dbReference>
<organism evidence="5 6">
    <name type="scientific">Aciduricibacillus chroicocephali</name>
    <dbReference type="NCBI Taxonomy" id="3054939"/>
    <lineage>
        <taxon>Bacteria</taxon>
        <taxon>Bacillati</taxon>
        <taxon>Bacillota</taxon>
        <taxon>Bacilli</taxon>
        <taxon>Bacillales</taxon>
        <taxon>Bacillaceae</taxon>
        <taxon>Aciduricibacillus</taxon>
    </lineage>
</organism>
<dbReference type="InterPro" id="IPR038352">
    <property type="entry name" value="Imelysin_sf"/>
</dbReference>
<evidence type="ECO:0000313" key="6">
    <source>
        <dbReference type="Proteomes" id="UP001180087"/>
    </source>
</evidence>
<protein>
    <submittedName>
        <fullName evidence="5">Iron uptake system protein EfeO</fullName>
    </submittedName>
</protein>
<dbReference type="Gene3D" id="1.20.1420.20">
    <property type="entry name" value="M75 peptidase, HXXE motif"/>
    <property type="match status" value="1"/>
</dbReference>
<proteinExistence type="inferred from homology"/>
<dbReference type="EMBL" id="CP129113">
    <property type="protein sequence ID" value="WLV25582.1"/>
    <property type="molecule type" value="Genomic_DNA"/>
</dbReference>
<dbReference type="InterPro" id="IPR018976">
    <property type="entry name" value="Imelysin-like"/>
</dbReference>
<dbReference type="PANTHER" id="PTHR39192:SF1">
    <property type="entry name" value="IRON UPTAKE SYSTEM COMPONENT EFEO"/>
    <property type="match status" value="1"/>
</dbReference>
<evidence type="ECO:0000256" key="2">
    <source>
        <dbReference type="ARBA" id="ARBA00005989"/>
    </source>
</evidence>
<evidence type="ECO:0000259" key="4">
    <source>
        <dbReference type="Pfam" id="PF09375"/>
    </source>
</evidence>
<evidence type="ECO:0000256" key="1">
    <source>
        <dbReference type="ARBA" id="ARBA00004196"/>
    </source>
</evidence>
<dbReference type="NCBIfam" id="NF041757">
    <property type="entry name" value="EfeO"/>
    <property type="match status" value="1"/>
</dbReference>
<keyword evidence="3" id="KW-0732">Signal</keyword>
<accession>A0ABY9L138</accession>
<feature type="domain" description="Imelysin-like" evidence="4">
    <location>
        <begin position="49"/>
        <end position="277"/>
    </location>
</feature>
<dbReference type="InterPro" id="IPR050894">
    <property type="entry name" value="EfeM/EfeO_iron_uptake"/>
</dbReference>
<evidence type="ECO:0000256" key="3">
    <source>
        <dbReference type="ARBA" id="ARBA00022729"/>
    </source>
</evidence>
<dbReference type="Pfam" id="PF09375">
    <property type="entry name" value="Peptidase_M75"/>
    <property type="match status" value="1"/>
</dbReference>
<dbReference type="PANTHER" id="PTHR39192">
    <property type="entry name" value="IRON UPTAKE SYSTEM COMPONENT EFEO"/>
    <property type="match status" value="1"/>
</dbReference>
<reference evidence="5" key="1">
    <citation type="submission" date="2023-06" db="EMBL/GenBank/DDBJ databases">
        <title>A Treasure from Seagulls: Isolation and Description of Aciduricobacillus qingdaonensis gen. nov., sp. nov., a Rare Obligately Uric Acid-utilizing Member in the Family Bacillaceae.</title>
        <authorList>
            <person name="Liu W."/>
            <person name="Wang B."/>
        </authorList>
    </citation>
    <scope>NUCLEOTIDE SEQUENCE</scope>
    <source>
        <strain evidence="5">44XB</strain>
    </source>
</reference>
<dbReference type="InterPro" id="IPR034981">
    <property type="entry name" value="Imelysin-like_EfeO/Algp7"/>
</dbReference>
<dbReference type="InterPro" id="IPR053377">
    <property type="entry name" value="Iron_uptake_EfeM/EfeO"/>
</dbReference>
<comment type="similarity">
    <text evidence="2">Belongs to the EfeM/EfeO family.</text>
</comment>
<comment type="subcellular location">
    <subcellularLocation>
        <location evidence="1">Cell envelope</location>
    </subcellularLocation>
</comment>
<sequence>MNKNIKILSILTLTGTLLFGCTQENEKNNQSKEKEEAQSGMSAKEQKRIVTEYREYAINELDQFVEKTTAFTDAVKAGDVEKAKKLYAPARMHYERSEPIAESFADLDPKIDAREGDVPKEDWTGYHRIEKGLWVDNSADGVKDYADQLKKDVHVLRSKVETVDITADVLVTGAVDLLNEVSTSKITGEEDRYSHTDLYDFVANVDGAKEIFKLFKPTVEKKDEKLAKTIDKRFDNLYGLLEKHKDGDGYVSYTKLKKDEVQELSRAVNELAEPLSQIGIALEG</sequence>
<evidence type="ECO:0000313" key="5">
    <source>
        <dbReference type="EMBL" id="WLV25582.1"/>
    </source>
</evidence>